<dbReference type="AlphaFoldDB" id="A0AA35PLJ8"/>
<dbReference type="Pfam" id="PF01852">
    <property type="entry name" value="START"/>
    <property type="match status" value="1"/>
</dbReference>
<keyword evidence="7" id="KW-1133">Transmembrane helix</keyword>
<dbReference type="GO" id="GO:0005765">
    <property type="term" value="C:lysosomal membrane"/>
    <property type="evidence" value="ECO:0007669"/>
    <property type="project" value="TreeGrafter"/>
</dbReference>
<evidence type="ECO:0000256" key="6">
    <source>
        <dbReference type="SAM" id="MobiDB-lite"/>
    </source>
</evidence>
<feature type="transmembrane region" description="Helical" evidence="7">
    <location>
        <begin position="191"/>
        <end position="211"/>
    </location>
</feature>
<dbReference type="SUPFAM" id="SSF55961">
    <property type="entry name" value="Bet v1-like"/>
    <property type="match status" value="1"/>
</dbReference>
<feature type="transmembrane region" description="Helical" evidence="7">
    <location>
        <begin position="218"/>
        <end position="239"/>
    </location>
</feature>
<protein>
    <submittedName>
        <fullName evidence="10">StAR-related lipid transfer protein 3</fullName>
    </submittedName>
</protein>
<dbReference type="GO" id="GO:0015485">
    <property type="term" value="F:cholesterol binding"/>
    <property type="evidence" value="ECO:0007669"/>
    <property type="project" value="TreeGrafter"/>
</dbReference>
<dbReference type="Gene3D" id="3.30.530.20">
    <property type="match status" value="1"/>
</dbReference>
<dbReference type="InterPro" id="IPR023393">
    <property type="entry name" value="START-like_dom_sf"/>
</dbReference>
<keyword evidence="3 7" id="KW-0812">Transmembrane</keyword>
<comment type="similarity">
    <text evidence="2">Belongs to the STARD3 family.</text>
</comment>
<dbReference type="InterPro" id="IPR000799">
    <property type="entry name" value="StAR-like"/>
</dbReference>
<sequence length="792" mass="90476">MTPHSLFQVYRSRCDHVIGSSVLSEVAVTSVYFSPCPPSLVPVAEGRLRPLGRQWPISPPANPTADEPLTESRMTRLHARANPFTLLPEDEQAVGLAERSGLSPHHFFSPERRRAISDVRRTFCLFVTFDLLFVSLLWIIELNATKSIQESLKYEIIEYNFKTSFFDIFLLAFFRFSVLLLGYAVLKLRHWWVIAITTLVSSAFLIVKVILSDLLNKGAFGYLLPIISFVLAWLETWFLDFKVLPQEAEEEQWYLAAQAAVARGPRLYSGALSDGQFYSPPESVAGSDDSDDELLGKRTLTDQEREYIQQGKAAMEVVDQILAQEENWTFERCSEFGDTVHSLEMPFYGKVFILKAILQCPAEIVYQEMILQPEKMVLWNKTLLACQILQRIDDNTTVSYDVAAGAAAGVVSPRDFINVRRIERRRDRYISSGMSTVHSARPPTSKYVRAENGPGGFVALKCPTNPNLCTLFWILNTDLKGRLPRYLINQSLSATMTEFIFHLRKRIMEVMAREQRQNLTADVLDQAEEPFLVSSGCQPALVFIAFQYAGLEPVLAFTTRCKKEREMNFWYKVCSCCCHIEEELEKNPLVVGDTLQYFNKLQKRRELEAVNLWNEPVDKTHVERDDDHKLHMLLEKRSKTRRGSEEYRRLSFDIIAHRQIRRKMKDRWKQILEVLGFKAEADGLLTVTSSTSYESLRNPQEARRIHTALAEQTTIFGWHRGGPPERYLFVIDRLLLLDVGDEFLSAARHFYPVEDEEDDGSSSDGGPTTPGPVLVTMSNEAQEEMEEGVDGE</sequence>
<evidence type="ECO:0000259" key="9">
    <source>
        <dbReference type="PROSITE" id="PS51439"/>
    </source>
</evidence>
<dbReference type="Pfam" id="PF10457">
    <property type="entry name" value="MENTAL"/>
    <property type="match status" value="1"/>
</dbReference>
<dbReference type="PROSITE" id="PS50848">
    <property type="entry name" value="START"/>
    <property type="match status" value="1"/>
</dbReference>
<evidence type="ECO:0000256" key="5">
    <source>
        <dbReference type="ARBA" id="ARBA00023136"/>
    </source>
</evidence>
<evidence type="ECO:0000313" key="11">
    <source>
        <dbReference type="Proteomes" id="UP001178461"/>
    </source>
</evidence>
<dbReference type="SMART" id="SM00234">
    <property type="entry name" value="START"/>
    <property type="match status" value="1"/>
</dbReference>
<evidence type="ECO:0000256" key="3">
    <source>
        <dbReference type="ARBA" id="ARBA00022692"/>
    </source>
</evidence>
<name>A0AA35PLJ8_9SAUR</name>
<dbReference type="PRINTS" id="PR00978">
    <property type="entry name" value="STARPROTEIN"/>
</dbReference>
<evidence type="ECO:0000256" key="2">
    <source>
        <dbReference type="ARBA" id="ARBA00010909"/>
    </source>
</evidence>
<reference evidence="10" key="1">
    <citation type="submission" date="2022-12" db="EMBL/GenBank/DDBJ databases">
        <authorList>
            <person name="Alioto T."/>
            <person name="Alioto T."/>
            <person name="Gomez Garrido J."/>
        </authorList>
    </citation>
    <scope>NUCLEOTIDE SEQUENCE</scope>
</reference>
<keyword evidence="11" id="KW-1185">Reference proteome</keyword>
<feature type="compositionally biased region" description="Acidic residues" evidence="6">
    <location>
        <begin position="781"/>
        <end position="792"/>
    </location>
</feature>
<evidence type="ECO:0000256" key="4">
    <source>
        <dbReference type="ARBA" id="ARBA00023121"/>
    </source>
</evidence>
<evidence type="ECO:0000313" key="10">
    <source>
        <dbReference type="EMBL" id="CAI5790345.1"/>
    </source>
</evidence>
<dbReference type="Pfam" id="PF15812">
    <property type="entry name" value="MREG"/>
    <property type="match status" value="1"/>
</dbReference>
<dbReference type="InterPro" id="IPR031638">
    <property type="entry name" value="Melanoregulin"/>
</dbReference>
<gene>
    <name evidence="10" type="ORF">PODLI_1B006464</name>
</gene>
<dbReference type="GO" id="GO:0042470">
    <property type="term" value="C:melanosome"/>
    <property type="evidence" value="ECO:0007669"/>
    <property type="project" value="InterPro"/>
</dbReference>
<evidence type="ECO:0000259" key="8">
    <source>
        <dbReference type="PROSITE" id="PS50848"/>
    </source>
</evidence>
<dbReference type="GO" id="GO:0031902">
    <property type="term" value="C:late endosome membrane"/>
    <property type="evidence" value="ECO:0007669"/>
    <property type="project" value="UniProtKB-SubCell"/>
</dbReference>
<dbReference type="InterPro" id="IPR019498">
    <property type="entry name" value="MENTAL"/>
</dbReference>
<evidence type="ECO:0000256" key="7">
    <source>
        <dbReference type="SAM" id="Phobius"/>
    </source>
</evidence>
<dbReference type="Proteomes" id="UP001178461">
    <property type="component" value="Chromosome 13"/>
</dbReference>
<keyword evidence="4" id="KW-0446">Lipid-binding</keyword>
<dbReference type="PANTHER" id="PTHR46121">
    <property type="entry name" value="STEROIDOGENIC ACUTE REGULATORY PROTEIN-LIKE"/>
    <property type="match status" value="1"/>
</dbReference>
<dbReference type="GO" id="GO:0005789">
    <property type="term" value="C:endoplasmic reticulum membrane"/>
    <property type="evidence" value="ECO:0007669"/>
    <property type="project" value="TreeGrafter"/>
</dbReference>
<dbReference type="PROSITE" id="PS51439">
    <property type="entry name" value="MENTAL"/>
    <property type="match status" value="1"/>
</dbReference>
<dbReference type="GO" id="GO:0030301">
    <property type="term" value="P:cholesterol transport"/>
    <property type="evidence" value="ECO:0007669"/>
    <property type="project" value="TreeGrafter"/>
</dbReference>
<dbReference type="EMBL" id="OX395138">
    <property type="protein sequence ID" value="CAI5790345.1"/>
    <property type="molecule type" value="Genomic_DNA"/>
</dbReference>
<proteinExistence type="inferred from homology"/>
<feature type="transmembrane region" description="Helical" evidence="7">
    <location>
        <begin position="165"/>
        <end position="185"/>
    </location>
</feature>
<feature type="region of interest" description="Disordered" evidence="6">
    <location>
        <begin position="754"/>
        <end position="792"/>
    </location>
</feature>
<dbReference type="PANTHER" id="PTHR46121:SF2">
    <property type="entry name" value="STAR-RELATED LIPID TRANSFER PROTEIN 3"/>
    <property type="match status" value="1"/>
</dbReference>
<dbReference type="InterPro" id="IPR002913">
    <property type="entry name" value="START_lipid-bd_dom"/>
</dbReference>
<dbReference type="GO" id="GO:0099044">
    <property type="term" value="P:vesicle tethering to endoplasmic reticulum"/>
    <property type="evidence" value="ECO:0007669"/>
    <property type="project" value="TreeGrafter"/>
</dbReference>
<evidence type="ECO:0000256" key="1">
    <source>
        <dbReference type="ARBA" id="ARBA00004107"/>
    </source>
</evidence>
<keyword evidence="5 7" id="KW-0472">Membrane</keyword>
<feature type="domain" description="START" evidence="8">
    <location>
        <begin position="299"/>
        <end position="512"/>
    </location>
</feature>
<comment type="subcellular location">
    <subcellularLocation>
        <location evidence="1">Late endosome membrane</location>
        <topology evidence="1">Multi-pass membrane protein</topology>
    </subcellularLocation>
</comment>
<dbReference type="GO" id="GO:0032402">
    <property type="term" value="P:melanosome transport"/>
    <property type="evidence" value="ECO:0007669"/>
    <property type="project" value="InterPro"/>
</dbReference>
<feature type="domain" description="MENTAL" evidence="9">
    <location>
        <begin position="116"/>
        <end position="287"/>
    </location>
</feature>
<accession>A0AA35PLJ8</accession>
<feature type="transmembrane region" description="Helical" evidence="7">
    <location>
        <begin position="125"/>
        <end position="144"/>
    </location>
</feature>
<dbReference type="GO" id="GO:0140284">
    <property type="term" value="C:endoplasmic reticulum-endosome membrane contact site"/>
    <property type="evidence" value="ECO:0007669"/>
    <property type="project" value="TreeGrafter"/>
</dbReference>
<dbReference type="InterPro" id="IPR051869">
    <property type="entry name" value="STARD3"/>
</dbReference>
<organism evidence="10 11">
    <name type="scientific">Podarcis lilfordi</name>
    <name type="common">Lilford's wall lizard</name>
    <dbReference type="NCBI Taxonomy" id="74358"/>
    <lineage>
        <taxon>Eukaryota</taxon>
        <taxon>Metazoa</taxon>
        <taxon>Chordata</taxon>
        <taxon>Craniata</taxon>
        <taxon>Vertebrata</taxon>
        <taxon>Euteleostomi</taxon>
        <taxon>Lepidosauria</taxon>
        <taxon>Squamata</taxon>
        <taxon>Bifurcata</taxon>
        <taxon>Unidentata</taxon>
        <taxon>Episquamata</taxon>
        <taxon>Laterata</taxon>
        <taxon>Lacertibaenia</taxon>
        <taxon>Lacertidae</taxon>
        <taxon>Podarcis</taxon>
    </lineage>
</organism>